<protein>
    <submittedName>
        <fullName evidence="3">DJ-1/PfpI family protein</fullName>
    </submittedName>
</protein>
<dbReference type="GeneID" id="39580686"/>
<dbReference type="InterPro" id="IPR002818">
    <property type="entry name" value="DJ-1/PfpI"/>
</dbReference>
<feature type="chain" id="PRO_5018289080" evidence="1">
    <location>
        <begin position="25"/>
        <end position="260"/>
    </location>
</feature>
<gene>
    <name evidence="3" type="ORF">SODALDRAFT_334433</name>
</gene>
<evidence type="ECO:0000259" key="2">
    <source>
        <dbReference type="Pfam" id="PF01965"/>
    </source>
</evidence>
<feature type="domain" description="DJ-1/PfpI" evidence="2">
    <location>
        <begin position="39"/>
        <end position="214"/>
    </location>
</feature>
<evidence type="ECO:0000313" key="4">
    <source>
        <dbReference type="Proteomes" id="UP000272025"/>
    </source>
</evidence>
<dbReference type="Pfam" id="PF01965">
    <property type="entry name" value="DJ-1_PfpI"/>
    <property type="match status" value="1"/>
</dbReference>
<reference evidence="3 4" key="1">
    <citation type="journal article" date="2018" name="Mol. Ecol.">
        <title>The obligate alkalophilic soda-lake fungus Sodiomyces alkalinus has shifted to a protein diet.</title>
        <authorList>
            <person name="Grum-Grzhimaylo A.A."/>
            <person name="Falkoski D.L."/>
            <person name="van den Heuvel J."/>
            <person name="Valero-Jimenez C.A."/>
            <person name="Min B."/>
            <person name="Choi I.G."/>
            <person name="Lipzen A."/>
            <person name="Daum C.G."/>
            <person name="Aanen D.K."/>
            <person name="Tsang A."/>
            <person name="Henrissat B."/>
            <person name="Bilanenko E.N."/>
            <person name="de Vries R.P."/>
            <person name="van Kan J.A.L."/>
            <person name="Grigoriev I.V."/>
            <person name="Debets A.J.M."/>
        </authorList>
    </citation>
    <scope>NUCLEOTIDE SEQUENCE [LARGE SCALE GENOMIC DNA]</scope>
    <source>
        <strain evidence="3 4">F11</strain>
    </source>
</reference>
<dbReference type="Proteomes" id="UP000272025">
    <property type="component" value="Unassembled WGS sequence"/>
</dbReference>
<proteinExistence type="predicted"/>
<name>A0A3N2PS43_SODAK</name>
<dbReference type="OrthoDB" id="543156at2759"/>
<evidence type="ECO:0000256" key="1">
    <source>
        <dbReference type="SAM" id="SignalP"/>
    </source>
</evidence>
<feature type="signal peptide" evidence="1">
    <location>
        <begin position="1"/>
        <end position="24"/>
    </location>
</feature>
<dbReference type="SUPFAM" id="SSF52317">
    <property type="entry name" value="Class I glutamine amidotransferase-like"/>
    <property type="match status" value="1"/>
</dbReference>
<dbReference type="PANTHER" id="PTHR43130">
    <property type="entry name" value="ARAC-FAMILY TRANSCRIPTIONAL REGULATOR"/>
    <property type="match status" value="1"/>
</dbReference>
<dbReference type="STRING" id="1314773.A0A3N2PS43"/>
<dbReference type="CDD" id="cd03139">
    <property type="entry name" value="GATase1_PfpI_2"/>
    <property type="match status" value="1"/>
</dbReference>
<dbReference type="RefSeq" id="XP_028465147.1">
    <property type="nucleotide sequence ID" value="XM_028612208.1"/>
</dbReference>
<dbReference type="InterPro" id="IPR052158">
    <property type="entry name" value="INH-QAR"/>
</dbReference>
<dbReference type="AlphaFoldDB" id="A0A3N2PS43"/>
<keyword evidence="4" id="KW-1185">Reference proteome</keyword>
<dbReference type="Gene3D" id="3.40.50.880">
    <property type="match status" value="1"/>
</dbReference>
<keyword evidence="1" id="KW-0732">Signal</keyword>
<accession>A0A3N2PS43</accession>
<dbReference type="InterPro" id="IPR029062">
    <property type="entry name" value="Class_I_gatase-like"/>
</dbReference>
<sequence>MKFSRSSLSMLLAWTCSHVNLATAQCGNSTSPPVNYGMVLFPSFQALDVFGPLDILNMLSLSHPMNLYLIAATLDPVSTAAMSASMNPLNSNFSESIVPTHTFADPPPDLDVLIVPGGLGTRAPAPRLDELIGFIRDVYPSLEYLISVCTGAGLVARAGVLDGRNATTNKRAWAQTVAHGPATNWIGRARWVVDENVWTSSGVSAGMDATLAWVAAVFGEEQADSLALGMEYERVSDPSNDPFADYWGVEDVPPVRVPLE</sequence>
<evidence type="ECO:0000313" key="3">
    <source>
        <dbReference type="EMBL" id="ROT37341.1"/>
    </source>
</evidence>
<dbReference type="PANTHER" id="PTHR43130:SF15">
    <property type="entry name" value="THIJ_PFPI FAMILY PROTEIN (AFU_ORTHOLOGUE AFUA_5G14240)"/>
    <property type="match status" value="1"/>
</dbReference>
<dbReference type="EMBL" id="ML119057">
    <property type="protein sequence ID" value="ROT37341.1"/>
    <property type="molecule type" value="Genomic_DNA"/>
</dbReference>
<organism evidence="3 4">
    <name type="scientific">Sodiomyces alkalinus (strain CBS 110278 / VKM F-3762 / F11)</name>
    <name type="common">Alkaliphilic filamentous fungus</name>
    <dbReference type="NCBI Taxonomy" id="1314773"/>
    <lineage>
        <taxon>Eukaryota</taxon>
        <taxon>Fungi</taxon>
        <taxon>Dikarya</taxon>
        <taxon>Ascomycota</taxon>
        <taxon>Pezizomycotina</taxon>
        <taxon>Sordariomycetes</taxon>
        <taxon>Hypocreomycetidae</taxon>
        <taxon>Glomerellales</taxon>
        <taxon>Plectosphaerellaceae</taxon>
        <taxon>Sodiomyces</taxon>
    </lineage>
</organism>